<dbReference type="SUPFAM" id="SSF48371">
    <property type="entry name" value="ARM repeat"/>
    <property type="match status" value="1"/>
</dbReference>
<keyword evidence="4" id="KW-1185">Reference proteome</keyword>
<sequence length="525" mass="57891">MKQTLACAALLTISVLTKSGWGNDAGNGGVVAPSRSTPALPALRFDPPPEADPNELGELDRILDQLTSPNAQARQSSLPSLESSSLGMIGAVRARVQDIRGSLDRKDAARILGDARSLARKRHQGSSSSRQKKGSEPAADEVTGEWLDFVLADPHPDVASWRDLVKLLGMNRILATIGTTPATRELIAMYAYFGDLLRLDLQRHIGRLRDKAVPGLLEARQHDAVSVQRWARRQLDELGRAIPSEAVSTDDVQVLTDIMRAYGRTRDVDAVRVILSFCNSERERLREAARQAIAAIGEPALWQLRDAYLNMNGTKPPREWSWDQIARELFAAHDRSRLLEVNALIDQGTTSASGRHFSEATKAFDTVLTRAPLLDGRDRMSDAYAEHARTLENDRARLNEALRLMRKSLRLSAHLPPSSDARKASESDAAYLEGLLLLQEGTPDSFPFKRALELNPAHALAKQTLESLSDSPVEPQLQQKRYTYAAVIGLMAILAMTYVAWPRRTKLTPRDASANGAIKKEEAID</sequence>
<protein>
    <submittedName>
        <fullName evidence="3">Uncharacterized protein</fullName>
    </submittedName>
</protein>
<dbReference type="EMBL" id="CP012159">
    <property type="protein sequence ID" value="AKT36646.1"/>
    <property type="molecule type" value="Genomic_DNA"/>
</dbReference>
<evidence type="ECO:0000256" key="2">
    <source>
        <dbReference type="SAM" id="Phobius"/>
    </source>
</evidence>
<proteinExistence type="predicted"/>
<gene>
    <name evidence="3" type="ORF">CMC5_007660</name>
</gene>
<feature type="region of interest" description="Disordered" evidence="1">
    <location>
        <begin position="114"/>
        <end position="139"/>
    </location>
</feature>
<name>A0A0K1E700_CHOCO</name>
<accession>A0A0K1E700</accession>
<keyword evidence="2" id="KW-1133">Transmembrane helix</keyword>
<feature type="transmembrane region" description="Helical" evidence="2">
    <location>
        <begin position="482"/>
        <end position="501"/>
    </location>
</feature>
<dbReference type="InterPro" id="IPR016024">
    <property type="entry name" value="ARM-type_fold"/>
</dbReference>
<dbReference type="Proteomes" id="UP000067626">
    <property type="component" value="Chromosome"/>
</dbReference>
<dbReference type="RefSeq" id="WP_156338157.1">
    <property type="nucleotide sequence ID" value="NZ_CP012159.1"/>
</dbReference>
<keyword evidence="2" id="KW-0812">Transmembrane</keyword>
<reference evidence="3 4" key="1">
    <citation type="submission" date="2015-07" db="EMBL/GenBank/DDBJ databases">
        <title>Genome analysis of myxobacterium Chondromyces crocatus Cm c5 reveals a high potential for natural compound synthesis and the genetic basis for the loss of fruiting body formation.</title>
        <authorList>
            <person name="Zaburannyi N."/>
            <person name="Bunk B."/>
            <person name="Maier J."/>
            <person name="Overmann J."/>
            <person name="Mueller R."/>
        </authorList>
    </citation>
    <scope>NUCLEOTIDE SEQUENCE [LARGE SCALE GENOMIC DNA]</scope>
    <source>
        <strain evidence="3 4">Cm c5</strain>
    </source>
</reference>
<dbReference type="Gene3D" id="1.25.10.10">
    <property type="entry name" value="Leucine-rich Repeat Variant"/>
    <property type="match status" value="1"/>
</dbReference>
<dbReference type="KEGG" id="ccro:CMC5_007660"/>
<dbReference type="OrthoDB" id="5518277at2"/>
<evidence type="ECO:0000313" key="4">
    <source>
        <dbReference type="Proteomes" id="UP000067626"/>
    </source>
</evidence>
<keyword evidence="2" id="KW-0472">Membrane</keyword>
<evidence type="ECO:0000256" key="1">
    <source>
        <dbReference type="SAM" id="MobiDB-lite"/>
    </source>
</evidence>
<organism evidence="3 4">
    <name type="scientific">Chondromyces crocatus</name>
    <dbReference type="NCBI Taxonomy" id="52"/>
    <lineage>
        <taxon>Bacteria</taxon>
        <taxon>Pseudomonadati</taxon>
        <taxon>Myxococcota</taxon>
        <taxon>Polyangia</taxon>
        <taxon>Polyangiales</taxon>
        <taxon>Polyangiaceae</taxon>
        <taxon>Chondromyces</taxon>
    </lineage>
</organism>
<evidence type="ECO:0000313" key="3">
    <source>
        <dbReference type="EMBL" id="AKT36646.1"/>
    </source>
</evidence>
<dbReference type="InterPro" id="IPR011989">
    <property type="entry name" value="ARM-like"/>
</dbReference>
<dbReference type="AlphaFoldDB" id="A0A0K1E700"/>